<keyword evidence="2" id="KW-1185">Reference proteome</keyword>
<dbReference type="Proteomes" id="UP000046090">
    <property type="component" value="Unassembled WGS sequence"/>
</dbReference>
<protein>
    <submittedName>
        <fullName evidence="1">Uncharacterized protein</fullName>
    </submittedName>
</protein>
<reference evidence="2" key="1">
    <citation type="submission" date="2014-12" db="EMBL/GenBank/DDBJ databases">
        <authorList>
            <person name="Smet A."/>
        </authorList>
    </citation>
    <scope>NUCLEOTIDE SEQUENCE [LARGE SCALE GENOMIC DNA]</scope>
</reference>
<dbReference type="EMBL" id="CDMK01000001">
    <property type="protein sequence ID" value="CRI33981.1"/>
    <property type="molecule type" value="Genomic_DNA"/>
</dbReference>
<accession>A0A0K2XN96</accession>
<name>A0A0K2XN96_HELHE</name>
<evidence type="ECO:0000313" key="1">
    <source>
        <dbReference type="EMBL" id="CRI33981.1"/>
    </source>
</evidence>
<sequence length="43" mass="4876">MFKGQVQVLLDKLKGLDPLKTTLLETMSKALSHNPRAQRVGRR</sequence>
<organism evidence="1 2">
    <name type="scientific">Helicobacter heilmannii</name>
    <dbReference type="NCBI Taxonomy" id="35817"/>
    <lineage>
        <taxon>Bacteria</taxon>
        <taxon>Pseudomonadati</taxon>
        <taxon>Campylobacterota</taxon>
        <taxon>Epsilonproteobacteria</taxon>
        <taxon>Campylobacterales</taxon>
        <taxon>Helicobacteraceae</taxon>
        <taxon>Helicobacter</taxon>
    </lineage>
</organism>
<dbReference type="AlphaFoldDB" id="A0A0K2XN96"/>
<evidence type="ECO:0000313" key="2">
    <source>
        <dbReference type="Proteomes" id="UP000046090"/>
    </source>
</evidence>
<proteinExistence type="predicted"/>
<gene>
    <name evidence="1" type="ORF">HHE01_16670</name>
</gene>
<dbReference type="STRING" id="1216962.BN341_1910"/>